<dbReference type="InterPro" id="IPR016169">
    <property type="entry name" value="FAD-bd_PCMH_sub2"/>
</dbReference>
<evidence type="ECO:0000256" key="5">
    <source>
        <dbReference type="SAM" id="MobiDB-lite"/>
    </source>
</evidence>
<keyword evidence="4" id="KW-0560">Oxidoreductase</keyword>
<keyword evidence="2" id="KW-0285">Flavoprotein</keyword>
<dbReference type="GO" id="GO:0050660">
    <property type="term" value="F:flavin adenine dinucleotide binding"/>
    <property type="evidence" value="ECO:0007669"/>
    <property type="project" value="InterPro"/>
</dbReference>
<dbReference type="Gene3D" id="3.30.465.10">
    <property type="match status" value="2"/>
</dbReference>
<gene>
    <name evidence="6" type="ORF">B0H67DRAFT_662094</name>
</gene>
<evidence type="ECO:0000256" key="3">
    <source>
        <dbReference type="ARBA" id="ARBA00022827"/>
    </source>
</evidence>
<protein>
    <submittedName>
        <fullName evidence="6">Uncharacterized protein</fullName>
    </submittedName>
</protein>
<comment type="caution">
    <text evidence="6">The sequence shown here is derived from an EMBL/GenBank/DDBJ whole genome shotgun (WGS) entry which is preliminary data.</text>
</comment>
<feature type="region of interest" description="Disordered" evidence="5">
    <location>
        <begin position="186"/>
        <end position="224"/>
    </location>
</feature>
<feature type="compositionally biased region" description="Basic residues" evidence="5">
    <location>
        <begin position="186"/>
        <end position="195"/>
    </location>
</feature>
<dbReference type="InterPro" id="IPR036318">
    <property type="entry name" value="FAD-bd_PCMH-like_sf"/>
</dbReference>
<evidence type="ECO:0000313" key="7">
    <source>
        <dbReference type="Proteomes" id="UP001172102"/>
    </source>
</evidence>
<evidence type="ECO:0000256" key="4">
    <source>
        <dbReference type="ARBA" id="ARBA00023002"/>
    </source>
</evidence>
<evidence type="ECO:0000256" key="2">
    <source>
        <dbReference type="ARBA" id="ARBA00022630"/>
    </source>
</evidence>
<evidence type="ECO:0000313" key="6">
    <source>
        <dbReference type="EMBL" id="KAK0720121.1"/>
    </source>
</evidence>
<keyword evidence="7" id="KW-1185">Reference proteome</keyword>
<keyword evidence="3" id="KW-0274">FAD</keyword>
<proteinExistence type="inferred from homology"/>
<dbReference type="PANTHER" id="PTHR42973:SF13">
    <property type="entry name" value="FAD-BINDING PCMH-TYPE DOMAIN-CONTAINING PROTEIN"/>
    <property type="match status" value="1"/>
</dbReference>
<dbReference type="GO" id="GO:0016491">
    <property type="term" value="F:oxidoreductase activity"/>
    <property type="evidence" value="ECO:0007669"/>
    <property type="project" value="UniProtKB-KW"/>
</dbReference>
<dbReference type="AlphaFoldDB" id="A0AA40AQF8"/>
<comment type="similarity">
    <text evidence="1">Belongs to the oxygen-dependent FAD-linked oxidoreductase family.</text>
</comment>
<feature type="compositionally biased region" description="Basic and acidic residues" evidence="5">
    <location>
        <begin position="212"/>
        <end position="224"/>
    </location>
</feature>
<accession>A0AA40AQF8</accession>
<organism evidence="6 7">
    <name type="scientific">Lasiosphaeris hirsuta</name>
    <dbReference type="NCBI Taxonomy" id="260670"/>
    <lineage>
        <taxon>Eukaryota</taxon>
        <taxon>Fungi</taxon>
        <taxon>Dikarya</taxon>
        <taxon>Ascomycota</taxon>
        <taxon>Pezizomycotina</taxon>
        <taxon>Sordariomycetes</taxon>
        <taxon>Sordariomycetidae</taxon>
        <taxon>Sordariales</taxon>
        <taxon>Lasiosphaeriaceae</taxon>
        <taxon>Lasiosphaeris</taxon>
    </lineage>
</organism>
<reference evidence="6" key="1">
    <citation type="submission" date="2023-06" db="EMBL/GenBank/DDBJ databases">
        <title>Genome-scale phylogeny and comparative genomics of the fungal order Sordariales.</title>
        <authorList>
            <consortium name="Lawrence Berkeley National Laboratory"/>
            <person name="Hensen N."/>
            <person name="Bonometti L."/>
            <person name="Westerberg I."/>
            <person name="Brannstrom I.O."/>
            <person name="Guillou S."/>
            <person name="Cros-Aarteil S."/>
            <person name="Calhoun S."/>
            <person name="Haridas S."/>
            <person name="Kuo A."/>
            <person name="Mondo S."/>
            <person name="Pangilinan J."/>
            <person name="Riley R."/>
            <person name="Labutti K."/>
            <person name="Andreopoulos B."/>
            <person name="Lipzen A."/>
            <person name="Chen C."/>
            <person name="Yanf M."/>
            <person name="Daum C."/>
            <person name="Ng V."/>
            <person name="Clum A."/>
            <person name="Steindorff A."/>
            <person name="Ohm R."/>
            <person name="Martin F."/>
            <person name="Silar P."/>
            <person name="Natvig D."/>
            <person name="Lalanne C."/>
            <person name="Gautier V."/>
            <person name="Ament-Velasquez S.L."/>
            <person name="Kruys A."/>
            <person name="Hutchinson M.I."/>
            <person name="Powell A.J."/>
            <person name="Barry K."/>
            <person name="Miller A.N."/>
            <person name="Grigoriev I.V."/>
            <person name="Debuchy R."/>
            <person name="Gladieux P."/>
            <person name="Thoren M.H."/>
            <person name="Johannesson H."/>
        </authorList>
    </citation>
    <scope>NUCLEOTIDE SEQUENCE</scope>
    <source>
        <strain evidence="6">SMH4607-1</strain>
    </source>
</reference>
<name>A0AA40AQF8_9PEZI</name>
<feature type="region of interest" description="Disordered" evidence="5">
    <location>
        <begin position="145"/>
        <end position="171"/>
    </location>
</feature>
<dbReference type="SUPFAM" id="SSF56176">
    <property type="entry name" value="FAD-binding/transporter-associated domain-like"/>
    <property type="match status" value="1"/>
</dbReference>
<dbReference type="PANTHER" id="PTHR42973">
    <property type="entry name" value="BINDING OXIDOREDUCTASE, PUTATIVE (AFU_ORTHOLOGUE AFUA_1G17690)-RELATED"/>
    <property type="match status" value="1"/>
</dbReference>
<dbReference type="Proteomes" id="UP001172102">
    <property type="component" value="Unassembled WGS sequence"/>
</dbReference>
<evidence type="ECO:0000256" key="1">
    <source>
        <dbReference type="ARBA" id="ARBA00005466"/>
    </source>
</evidence>
<dbReference type="EMBL" id="JAUKUA010000003">
    <property type="protein sequence ID" value="KAK0720121.1"/>
    <property type="molecule type" value="Genomic_DNA"/>
</dbReference>
<dbReference type="InterPro" id="IPR050416">
    <property type="entry name" value="FAD-linked_Oxidoreductase"/>
</dbReference>
<sequence length="224" mass="24175">MLRCNVPKMVLSLSKVHVSVAIKILTNLRAPFTVKIGWPYIFFAGSNIQDGLTIDLCYLNSIEVAADRKTVSIGPGNRWINVSEALDSPWSAGASPIDLYWALRGGGGSNFGLVTRFDLATYEQGLLWASSLVFPGDLNTTLIPSSKTSSSLASPPTRPPTHTSPSSISPPLGAYIIPTDQYYAHHRQHAAHHAGQRGQRPGSGPGRRSTRHRADADHLDGPRA</sequence>